<dbReference type="OrthoDB" id="1845775at2759"/>
<evidence type="ECO:0000256" key="1">
    <source>
        <dbReference type="ARBA" id="ARBA00022563"/>
    </source>
</evidence>
<evidence type="ECO:0000256" key="4">
    <source>
        <dbReference type="ARBA" id="ARBA00022840"/>
    </source>
</evidence>
<gene>
    <name evidence="5" type="ORF">GDO78_019695</name>
</gene>
<dbReference type="AlphaFoldDB" id="A0A8J6E7K1"/>
<protein>
    <recommendedName>
        <fullName evidence="7">Formate--tetrahydrofolate ligase</fullName>
    </recommendedName>
</protein>
<proteinExistence type="predicted"/>
<dbReference type="GO" id="GO:0004329">
    <property type="term" value="F:formate-tetrahydrofolate ligase activity"/>
    <property type="evidence" value="ECO:0007669"/>
    <property type="project" value="InterPro"/>
</dbReference>
<keyword evidence="3" id="KW-0547">Nucleotide-binding</keyword>
<sequence length="84" mass="8819">NLELLEKGCSNLNKQIENATMFGVPVVVAVNAFKTDTQAELDLVCRLAKDAGAFDAVKCTHWADGGKGAVDLGRAVQNASLAQS</sequence>
<dbReference type="InterPro" id="IPR000559">
    <property type="entry name" value="Formate_THF_ligase"/>
</dbReference>
<evidence type="ECO:0000313" key="5">
    <source>
        <dbReference type="EMBL" id="KAG9460763.1"/>
    </source>
</evidence>
<evidence type="ECO:0008006" key="7">
    <source>
        <dbReference type="Google" id="ProtNLM"/>
    </source>
</evidence>
<dbReference type="Proteomes" id="UP000770717">
    <property type="component" value="Unassembled WGS sequence"/>
</dbReference>
<dbReference type="Pfam" id="PF01268">
    <property type="entry name" value="FTHFS"/>
    <property type="match status" value="1"/>
</dbReference>
<evidence type="ECO:0000313" key="6">
    <source>
        <dbReference type="Proteomes" id="UP000770717"/>
    </source>
</evidence>
<accession>A0A8J6E7K1</accession>
<dbReference type="GO" id="GO:0006730">
    <property type="term" value="P:one-carbon metabolic process"/>
    <property type="evidence" value="ECO:0007669"/>
    <property type="project" value="UniProtKB-KW"/>
</dbReference>
<dbReference type="SUPFAM" id="SSF52540">
    <property type="entry name" value="P-loop containing nucleoside triphosphate hydrolases"/>
    <property type="match status" value="1"/>
</dbReference>
<dbReference type="Gene3D" id="3.40.50.300">
    <property type="entry name" value="P-loop containing nucleotide triphosphate hydrolases"/>
    <property type="match status" value="1"/>
</dbReference>
<feature type="non-terminal residue" evidence="5">
    <location>
        <position position="84"/>
    </location>
</feature>
<organism evidence="5 6">
    <name type="scientific">Eleutherodactylus coqui</name>
    <name type="common">Puerto Rican coqui</name>
    <dbReference type="NCBI Taxonomy" id="57060"/>
    <lineage>
        <taxon>Eukaryota</taxon>
        <taxon>Metazoa</taxon>
        <taxon>Chordata</taxon>
        <taxon>Craniata</taxon>
        <taxon>Vertebrata</taxon>
        <taxon>Euteleostomi</taxon>
        <taxon>Amphibia</taxon>
        <taxon>Batrachia</taxon>
        <taxon>Anura</taxon>
        <taxon>Neobatrachia</taxon>
        <taxon>Hyloidea</taxon>
        <taxon>Eleutherodactylidae</taxon>
        <taxon>Eleutherodactylinae</taxon>
        <taxon>Eleutherodactylus</taxon>
        <taxon>Eleutherodactylus</taxon>
    </lineage>
</organism>
<evidence type="ECO:0000256" key="2">
    <source>
        <dbReference type="ARBA" id="ARBA00022598"/>
    </source>
</evidence>
<feature type="non-terminal residue" evidence="5">
    <location>
        <position position="1"/>
    </location>
</feature>
<dbReference type="EMBL" id="WNTK01041912">
    <property type="protein sequence ID" value="KAG9460763.1"/>
    <property type="molecule type" value="Genomic_DNA"/>
</dbReference>
<keyword evidence="1" id="KW-0554">One-carbon metabolism</keyword>
<reference evidence="5" key="1">
    <citation type="thesis" date="2020" institute="ProQuest LLC" country="789 East Eisenhower Parkway, Ann Arbor, MI, USA">
        <title>Comparative Genomics and Chromosome Evolution.</title>
        <authorList>
            <person name="Mudd A.B."/>
        </authorList>
    </citation>
    <scope>NUCLEOTIDE SEQUENCE</scope>
    <source>
        <strain evidence="5">HN-11 Male</strain>
        <tissue evidence="5">Kidney and liver</tissue>
    </source>
</reference>
<dbReference type="GO" id="GO:0005524">
    <property type="term" value="F:ATP binding"/>
    <property type="evidence" value="ECO:0007669"/>
    <property type="project" value="UniProtKB-KW"/>
</dbReference>
<keyword evidence="4" id="KW-0067">ATP-binding</keyword>
<evidence type="ECO:0000256" key="3">
    <source>
        <dbReference type="ARBA" id="ARBA00022741"/>
    </source>
</evidence>
<dbReference type="InterPro" id="IPR027417">
    <property type="entry name" value="P-loop_NTPase"/>
</dbReference>
<name>A0A8J6E7K1_ELECQ</name>
<keyword evidence="6" id="KW-1185">Reference proteome</keyword>
<comment type="caution">
    <text evidence="5">The sequence shown here is derived from an EMBL/GenBank/DDBJ whole genome shotgun (WGS) entry which is preliminary data.</text>
</comment>
<keyword evidence="2" id="KW-0436">Ligase</keyword>